<dbReference type="GO" id="GO:0016491">
    <property type="term" value="F:oxidoreductase activity"/>
    <property type="evidence" value="ECO:0007669"/>
    <property type="project" value="UniProtKB-KW"/>
</dbReference>
<reference evidence="6" key="1">
    <citation type="journal article" date="2015" name="Chem. Biol.">
        <title>Structure, bioactivity, and resistance mechanism of streptomonomicin, an unusual lasso Peptide from an understudied halophilic actinomycete.</title>
        <authorList>
            <person name="Metelev M."/>
            <person name="Tietz J.I."/>
            <person name="Melby J.O."/>
            <person name="Blair P.M."/>
            <person name="Zhu L."/>
            <person name="Livnat I."/>
            <person name="Severinov K."/>
            <person name="Mitchell D.A."/>
        </authorList>
    </citation>
    <scope>NUCLEOTIDE SEQUENCE [LARGE SCALE GENOMIC DNA]</scope>
    <source>
        <strain evidence="6">YIM 90003</strain>
    </source>
</reference>
<dbReference type="Gene3D" id="3.40.50.720">
    <property type="entry name" value="NAD(P)-binding Rossmann-like Domain"/>
    <property type="match status" value="1"/>
</dbReference>
<dbReference type="InterPro" id="IPR055170">
    <property type="entry name" value="GFO_IDH_MocA-like_dom"/>
</dbReference>
<dbReference type="AlphaFoldDB" id="A0A0C2JPV0"/>
<feature type="domain" description="Gfo/Idh/MocA-like oxidoreductase N-terminal" evidence="3">
    <location>
        <begin position="8"/>
        <end position="127"/>
    </location>
</feature>
<dbReference type="Pfam" id="PF22725">
    <property type="entry name" value="GFO_IDH_MocA_C3"/>
    <property type="match status" value="1"/>
</dbReference>
<dbReference type="SUPFAM" id="SSF55347">
    <property type="entry name" value="Glyceraldehyde-3-phosphate dehydrogenase-like, C-terminal domain"/>
    <property type="match status" value="1"/>
</dbReference>
<gene>
    <name evidence="5" type="ORF">LP52_10340</name>
</gene>
<dbReference type="Gene3D" id="3.30.360.10">
    <property type="entry name" value="Dihydrodipicolinate Reductase, domain 2"/>
    <property type="match status" value="1"/>
</dbReference>
<dbReference type="PANTHER" id="PTHR43818:SF11">
    <property type="entry name" value="BCDNA.GH03377"/>
    <property type="match status" value="1"/>
</dbReference>
<organism evidence="5 6">
    <name type="scientific">Streptomonospora alba</name>
    <dbReference type="NCBI Taxonomy" id="183763"/>
    <lineage>
        <taxon>Bacteria</taxon>
        <taxon>Bacillati</taxon>
        <taxon>Actinomycetota</taxon>
        <taxon>Actinomycetes</taxon>
        <taxon>Streptosporangiales</taxon>
        <taxon>Nocardiopsidaceae</taxon>
        <taxon>Streptomonospora</taxon>
    </lineage>
</organism>
<dbReference type="PANTHER" id="PTHR43818">
    <property type="entry name" value="BCDNA.GH03377"/>
    <property type="match status" value="1"/>
</dbReference>
<keyword evidence="1" id="KW-0560">Oxidoreductase</keyword>
<dbReference type="RefSeq" id="WP_040272794.1">
    <property type="nucleotide sequence ID" value="NZ_JROO01000018.1"/>
</dbReference>
<dbReference type="EMBL" id="JROO01000018">
    <property type="protein sequence ID" value="KIH98842.1"/>
    <property type="molecule type" value="Genomic_DNA"/>
</dbReference>
<dbReference type="Pfam" id="PF01408">
    <property type="entry name" value="GFO_IDH_MocA"/>
    <property type="match status" value="1"/>
</dbReference>
<evidence type="ECO:0000313" key="5">
    <source>
        <dbReference type="EMBL" id="KIH98842.1"/>
    </source>
</evidence>
<name>A0A0C2JPV0_9ACTN</name>
<proteinExistence type="predicted"/>
<evidence type="ECO:0000256" key="2">
    <source>
        <dbReference type="SAM" id="MobiDB-lite"/>
    </source>
</evidence>
<dbReference type="OrthoDB" id="9812981at2"/>
<dbReference type="STRING" id="183763.LP52_10340"/>
<feature type="domain" description="GFO/IDH/MocA-like oxidoreductase" evidence="4">
    <location>
        <begin position="136"/>
        <end position="265"/>
    </location>
</feature>
<evidence type="ECO:0000259" key="4">
    <source>
        <dbReference type="Pfam" id="PF22725"/>
    </source>
</evidence>
<dbReference type="InterPro" id="IPR000683">
    <property type="entry name" value="Gfo/Idh/MocA-like_OxRdtase_N"/>
</dbReference>
<feature type="compositionally biased region" description="Low complexity" evidence="2">
    <location>
        <begin position="376"/>
        <end position="391"/>
    </location>
</feature>
<dbReference type="GO" id="GO:0000166">
    <property type="term" value="F:nucleotide binding"/>
    <property type="evidence" value="ECO:0007669"/>
    <property type="project" value="InterPro"/>
</dbReference>
<evidence type="ECO:0000259" key="3">
    <source>
        <dbReference type="Pfam" id="PF01408"/>
    </source>
</evidence>
<dbReference type="Proteomes" id="UP000031675">
    <property type="component" value="Unassembled WGS sequence"/>
</dbReference>
<dbReference type="InterPro" id="IPR036291">
    <property type="entry name" value="NAD(P)-bd_dom_sf"/>
</dbReference>
<evidence type="ECO:0000313" key="6">
    <source>
        <dbReference type="Proteomes" id="UP000031675"/>
    </source>
</evidence>
<comment type="caution">
    <text evidence="5">The sequence shown here is derived from an EMBL/GenBank/DDBJ whole genome shotgun (WGS) entry which is preliminary data.</text>
</comment>
<feature type="region of interest" description="Disordered" evidence="2">
    <location>
        <begin position="376"/>
        <end position="398"/>
    </location>
</feature>
<sequence>MSESPVPVVLAGAHGHGRSHLRNIGGLAEEGLVRLAGVCDRTPLPESDLAAHPGAEQDTDLDALLRRTGAAVTILCTPIHTHLALARTALDAGSHLLLEKPPTATAAEFHALREAVAASGPACQIGFQSLGSGAIEAVRSLIADGAVGEVRGIGGAGTWVRTSHYYARAEWAGRRSLGGVDVVDGALTNPFAHAVATALAVAGAQREVADDIELELFHAHDIESDDTSCLRLHTPGGVPISIAVTLCAATSRPPRLVVHGDAGRITLFYTLDEVRLERPGAEPRTSVHPRTDLLRNLVDHVRGDAPLLVPPEETAGFMAVLDAVRRAPDPVPIPAGMQRVTSADDGVHRVVDGVDDLVALSAERVALFSELAAPWAVPGGAGPGSHPAAVPDRGGDTG</sequence>
<evidence type="ECO:0000256" key="1">
    <source>
        <dbReference type="ARBA" id="ARBA00023002"/>
    </source>
</evidence>
<dbReference type="InterPro" id="IPR050463">
    <property type="entry name" value="Gfo/Idh/MocA_oxidrdct_glycsds"/>
</dbReference>
<protein>
    <submittedName>
        <fullName evidence="5">Oxidoreductase</fullName>
    </submittedName>
</protein>
<accession>A0A0C2JPV0</accession>
<keyword evidence="6" id="KW-1185">Reference proteome</keyword>
<dbReference type="SUPFAM" id="SSF51735">
    <property type="entry name" value="NAD(P)-binding Rossmann-fold domains"/>
    <property type="match status" value="1"/>
</dbReference>